<dbReference type="EMBL" id="HF935505">
    <property type="protein sequence ID" value="CCX30963.1"/>
    <property type="molecule type" value="Genomic_DNA"/>
</dbReference>
<sequence>MQQIKQELVHISDILVKISNPVRIEEFQDGWKSTLSTLASPDGPLEPLKQTLQEIENRMKNAN</sequence>
<protein>
    <submittedName>
        <fullName evidence="1">Uncharacterized protein</fullName>
    </submittedName>
</protein>
<proteinExistence type="predicted"/>
<evidence type="ECO:0000313" key="2">
    <source>
        <dbReference type="Proteomes" id="UP000018144"/>
    </source>
</evidence>
<organism evidence="1 2">
    <name type="scientific">Pyronema omphalodes (strain CBS 100304)</name>
    <name type="common">Pyronema confluens</name>
    <dbReference type="NCBI Taxonomy" id="1076935"/>
    <lineage>
        <taxon>Eukaryota</taxon>
        <taxon>Fungi</taxon>
        <taxon>Dikarya</taxon>
        <taxon>Ascomycota</taxon>
        <taxon>Pezizomycotina</taxon>
        <taxon>Pezizomycetes</taxon>
        <taxon>Pezizales</taxon>
        <taxon>Pyronemataceae</taxon>
        <taxon>Pyronema</taxon>
    </lineage>
</organism>
<evidence type="ECO:0000313" key="1">
    <source>
        <dbReference type="EMBL" id="CCX30963.1"/>
    </source>
</evidence>
<accession>U4LGD4</accession>
<dbReference type="AlphaFoldDB" id="U4LGD4"/>
<name>U4LGD4_PYROM</name>
<dbReference type="Proteomes" id="UP000018144">
    <property type="component" value="Unassembled WGS sequence"/>
</dbReference>
<reference evidence="1 2" key="1">
    <citation type="journal article" date="2013" name="PLoS Genet.">
        <title>The genome and development-dependent transcriptomes of Pyronema confluens: a window into fungal evolution.</title>
        <authorList>
            <person name="Traeger S."/>
            <person name="Altegoer F."/>
            <person name="Freitag M."/>
            <person name="Gabaldon T."/>
            <person name="Kempken F."/>
            <person name="Kumar A."/>
            <person name="Marcet-Houben M."/>
            <person name="Poggeler S."/>
            <person name="Stajich J.E."/>
            <person name="Nowrousian M."/>
        </authorList>
    </citation>
    <scope>NUCLEOTIDE SEQUENCE [LARGE SCALE GENOMIC DNA]</scope>
    <source>
        <strain evidence="2">CBS 100304</strain>
        <tissue evidence="1">Vegetative mycelium</tissue>
    </source>
</reference>
<gene>
    <name evidence="1" type="ORF">PCON_09639</name>
</gene>
<keyword evidence="2" id="KW-1185">Reference proteome</keyword>